<comment type="caution">
    <text evidence="2">The sequence shown here is derived from an EMBL/GenBank/DDBJ whole genome shotgun (WGS) entry which is preliminary data.</text>
</comment>
<feature type="transmembrane region" description="Helical" evidence="1">
    <location>
        <begin position="16"/>
        <end position="35"/>
    </location>
</feature>
<dbReference type="AlphaFoldDB" id="A0A2S6N192"/>
<feature type="transmembrane region" description="Helical" evidence="1">
    <location>
        <begin position="306"/>
        <end position="325"/>
    </location>
</feature>
<evidence type="ECO:0000256" key="1">
    <source>
        <dbReference type="SAM" id="Phobius"/>
    </source>
</evidence>
<feature type="transmembrane region" description="Helical" evidence="1">
    <location>
        <begin position="150"/>
        <end position="172"/>
    </location>
</feature>
<sequence>MAVPSSLTFYIGDSKFYAARLMVSILFIPALLQMFGKGRRFVACDAFALLVGAWMVAAPIIGGRYESLSSAQALVVEFLGGYFVARGFILGRAAVEGFVKALKVLVAIAVAAAMLDHISGRLLLNSLIGPIIGMHLAWEPEYRGSLLRAMSIFPHPILYGAFCTVSGALFIYARQWTFVGVSILGCVLAMSSAPLLVFGIVIAVYCYDALLHRYAWRWRAFTAMVACFFAYIWIVTEHPLSWIIANLTFDPATGYFRMGTWDRAFYNIGLSPLTGYGFDEIGFSVEKDVFDIATVDAVWLVMPLRFGIPIIPLLLLANISAYFGGAGKRGRQPPRDDDMQNLGTGFTLAIWVFMLVGLTVHFWNAMWLLWGVILGIRAGFKEDAAAARTNAGAYVTGGMSPLAAGDLAAE</sequence>
<evidence type="ECO:0008006" key="4">
    <source>
        <dbReference type="Google" id="ProtNLM"/>
    </source>
</evidence>
<keyword evidence="3" id="KW-1185">Reference proteome</keyword>
<feature type="transmembrane region" description="Helical" evidence="1">
    <location>
        <begin position="218"/>
        <end position="236"/>
    </location>
</feature>
<dbReference type="Proteomes" id="UP000239089">
    <property type="component" value="Unassembled WGS sequence"/>
</dbReference>
<organism evidence="2 3">
    <name type="scientific">Rhodoblastus sphagnicola</name>
    <dbReference type="NCBI Taxonomy" id="333368"/>
    <lineage>
        <taxon>Bacteria</taxon>
        <taxon>Pseudomonadati</taxon>
        <taxon>Pseudomonadota</taxon>
        <taxon>Alphaproteobacteria</taxon>
        <taxon>Hyphomicrobiales</taxon>
        <taxon>Rhodoblastaceae</taxon>
        <taxon>Rhodoblastus</taxon>
    </lineage>
</organism>
<reference evidence="2 3" key="1">
    <citation type="journal article" date="2018" name="Arch. Microbiol.">
        <title>New insights into the metabolic potential of the phototrophic purple bacterium Rhodopila globiformis DSM 161(T) from its draft genome sequence and evidence for a vanadium-dependent nitrogenase.</title>
        <authorList>
            <person name="Imhoff J.F."/>
            <person name="Rahn T."/>
            <person name="Kunzel S."/>
            <person name="Neulinger S.C."/>
        </authorList>
    </citation>
    <scope>NUCLEOTIDE SEQUENCE [LARGE SCALE GENOMIC DNA]</scope>
    <source>
        <strain evidence="2 3">DSM 16996</strain>
    </source>
</reference>
<keyword evidence="1" id="KW-0812">Transmembrane</keyword>
<evidence type="ECO:0000313" key="2">
    <source>
        <dbReference type="EMBL" id="PPQ28369.1"/>
    </source>
</evidence>
<gene>
    <name evidence="2" type="ORF">CCR94_17995</name>
</gene>
<protein>
    <recommendedName>
        <fullName evidence="4">Polymerase</fullName>
    </recommendedName>
</protein>
<feature type="transmembrane region" description="Helical" evidence="1">
    <location>
        <begin position="67"/>
        <end position="85"/>
    </location>
</feature>
<feature type="transmembrane region" description="Helical" evidence="1">
    <location>
        <begin position="346"/>
        <end position="370"/>
    </location>
</feature>
<feature type="transmembrane region" description="Helical" evidence="1">
    <location>
        <begin position="42"/>
        <end position="61"/>
    </location>
</feature>
<proteinExistence type="predicted"/>
<dbReference type="EMBL" id="NHSJ01000111">
    <property type="protein sequence ID" value="PPQ28369.1"/>
    <property type="molecule type" value="Genomic_DNA"/>
</dbReference>
<accession>A0A2S6N192</accession>
<name>A0A2S6N192_9HYPH</name>
<keyword evidence="1" id="KW-1133">Transmembrane helix</keyword>
<keyword evidence="1" id="KW-0472">Membrane</keyword>
<evidence type="ECO:0000313" key="3">
    <source>
        <dbReference type="Proteomes" id="UP000239089"/>
    </source>
</evidence>
<feature type="transmembrane region" description="Helical" evidence="1">
    <location>
        <begin position="178"/>
        <end position="206"/>
    </location>
</feature>